<organism evidence="1 2">
    <name type="scientific">Acinetobacter baumannii</name>
    <dbReference type="NCBI Taxonomy" id="470"/>
    <lineage>
        <taxon>Bacteria</taxon>
        <taxon>Pseudomonadati</taxon>
        <taxon>Pseudomonadota</taxon>
        <taxon>Gammaproteobacteria</taxon>
        <taxon>Moraxellales</taxon>
        <taxon>Moraxellaceae</taxon>
        <taxon>Acinetobacter</taxon>
        <taxon>Acinetobacter calcoaceticus/baumannii complex</taxon>
    </lineage>
</organism>
<accession>A0A6I4HJ34</accession>
<reference evidence="1 2" key="1">
    <citation type="submission" date="2019-11" db="EMBL/GenBank/DDBJ databases">
        <title>Multidrug-resistant Acinetobacter baumannii moving toward extensively drug-resistant over fifteen years in South of Brazil.</title>
        <authorList>
            <person name="Fedrigo N.H."/>
            <person name="Cerdeira L."/>
            <person name="Fuga B."/>
            <person name="Marini P.V.B."/>
            <person name="Shinohara D.R."/>
            <person name="Carrara-Marroni F.E."/>
            <person name="Lincopan N."/>
            <person name="Tognim M.C.B."/>
        </authorList>
    </citation>
    <scope>NUCLEOTIDE SEQUENCE [LARGE SCALE GENOMIC DNA]</scope>
    <source>
        <strain evidence="1 2">Ac576</strain>
    </source>
</reference>
<dbReference type="EMBL" id="WPIP01000013">
    <property type="protein sequence ID" value="MVM90507.1"/>
    <property type="molecule type" value="Genomic_DNA"/>
</dbReference>
<evidence type="ECO:0000313" key="2">
    <source>
        <dbReference type="Proteomes" id="UP000439424"/>
    </source>
</evidence>
<sequence>MNIQFDSISTKKFFEWIASKFLEITLPIIERKLSENQDEELLNRNEVSKRILKCDVKTFDEHYRYASGFPKIVKEGKEKYPKKLVEKWIHENTQY</sequence>
<protein>
    <submittedName>
        <fullName evidence="1">Uncharacterized protein</fullName>
    </submittedName>
</protein>
<dbReference type="Proteomes" id="UP000439424">
    <property type="component" value="Unassembled WGS sequence"/>
</dbReference>
<gene>
    <name evidence="1" type="ORF">GNY86_03140</name>
</gene>
<comment type="caution">
    <text evidence="1">The sequence shown here is derived from an EMBL/GenBank/DDBJ whole genome shotgun (WGS) entry which is preliminary data.</text>
</comment>
<name>A0A6I4HJ34_ACIBA</name>
<proteinExistence type="predicted"/>
<dbReference type="RefSeq" id="WP_002370867.1">
    <property type="nucleotide sequence ID" value="NZ_WPIP01000013.1"/>
</dbReference>
<evidence type="ECO:0000313" key="1">
    <source>
        <dbReference type="EMBL" id="MVM90507.1"/>
    </source>
</evidence>
<dbReference type="AlphaFoldDB" id="A0A6I4HJ34"/>